<dbReference type="AlphaFoldDB" id="A0A845LH07"/>
<dbReference type="Gene3D" id="3.30.565.10">
    <property type="entry name" value="Histidine kinase-like ATPase, C-terminal domain"/>
    <property type="match status" value="1"/>
</dbReference>
<evidence type="ECO:0000256" key="2">
    <source>
        <dbReference type="ARBA" id="ARBA00022679"/>
    </source>
</evidence>
<dbReference type="SMART" id="SM00387">
    <property type="entry name" value="HATPase_c"/>
    <property type="match status" value="1"/>
</dbReference>
<sequence length="301" mass="34516">MSDMQENDSELNKRKKELEGLLRSILLYVAFMLFLIVFIFAFDAGVGPINGARPLPEITKYIPLVIVIALAGLLYLIVKTQRLQRILIETMEQNQQLDSAKRTVTIYRNNQHEFLNQLSVIYGFVQLNKPEMALEYIRSYNIRFRQSMNVTKINRPEISAIVVNKMTGDIGDTVAFRLDIQDDLTHLPLSPADAVCVFGNLLQNALEEVVGYEEEKRIIEIECAIEAGWHRIRISNYGFIDEEVIDKIFDYGFSTRKKEISGVGLALVKKIVNRHNGRISVRQQDQMVHFLVEIPQKGMPD</sequence>
<keyword evidence="1" id="KW-0597">Phosphoprotein</keyword>
<dbReference type="Pfam" id="PF14689">
    <property type="entry name" value="SPOB_a"/>
    <property type="match status" value="1"/>
</dbReference>
<comment type="caution">
    <text evidence="7">The sequence shown here is derived from an EMBL/GenBank/DDBJ whole genome shotgun (WGS) entry which is preliminary data.</text>
</comment>
<keyword evidence="8" id="KW-1185">Reference proteome</keyword>
<name>A0A845LH07_HELGE</name>
<keyword evidence="4" id="KW-0902">Two-component regulatory system</keyword>
<dbReference type="PANTHER" id="PTHR43547:SF10">
    <property type="entry name" value="SENSOR HISTIDINE KINASE DCUS"/>
    <property type="match status" value="1"/>
</dbReference>
<keyword evidence="3" id="KW-0418">Kinase</keyword>
<dbReference type="InterPro" id="IPR003594">
    <property type="entry name" value="HATPase_dom"/>
</dbReference>
<evidence type="ECO:0000256" key="5">
    <source>
        <dbReference type="SAM" id="Phobius"/>
    </source>
</evidence>
<keyword evidence="5" id="KW-0472">Membrane</keyword>
<protein>
    <submittedName>
        <fullName evidence="7">GHKL domain-containing protein</fullName>
    </submittedName>
</protein>
<reference evidence="7 8" key="1">
    <citation type="submission" date="2020-01" db="EMBL/GenBank/DDBJ databases">
        <title>Whole genome sequence of Heliobacterium gestii DSM 11169.</title>
        <authorList>
            <person name="Kyndt J.A."/>
            <person name="Meyer T.E."/>
        </authorList>
    </citation>
    <scope>NUCLEOTIDE SEQUENCE [LARGE SCALE GENOMIC DNA]</scope>
    <source>
        <strain evidence="7 8">DSM 11169</strain>
    </source>
</reference>
<feature type="transmembrane region" description="Helical" evidence="5">
    <location>
        <begin position="61"/>
        <end position="78"/>
    </location>
</feature>
<dbReference type="PANTHER" id="PTHR43547">
    <property type="entry name" value="TWO-COMPONENT HISTIDINE KINASE"/>
    <property type="match status" value="1"/>
</dbReference>
<proteinExistence type="predicted"/>
<keyword evidence="5" id="KW-0812">Transmembrane</keyword>
<dbReference type="OrthoDB" id="1677679at2"/>
<feature type="transmembrane region" description="Helical" evidence="5">
    <location>
        <begin position="21"/>
        <end position="41"/>
    </location>
</feature>
<dbReference type="InterPro" id="IPR005467">
    <property type="entry name" value="His_kinase_dom"/>
</dbReference>
<dbReference type="Gene3D" id="1.10.287.130">
    <property type="match status" value="1"/>
</dbReference>
<evidence type="ECO:0000256" key="1">
    <source>
        <dbReference type="ARBA" id="ARBA00022553"/>
    </source>
</evidence>
<dbReference type="GO" id="GO:0000155">
    <property type="term" value="F:phosphorelay sensor kinase activity"/>
    <property type="evidence" value="ECO:0007669"/>
    <property type="project" value="InterPro"/>
</dbReference>
<dbReference type="SUPFAM" id="SSF55874">
    <property type="entry name" value="ATPase domain of HSP90 chaperone/DNA topoisomerase II/histidine kinase"/>
    <property type="match status" value="1"/>
</dbReference>
<keyword evidence="5" id="KW-1133">Transmembrane helix</keyword>
<gene>
    <name evidence="7" type="ORF">GTO89_06825</name>
</gene>
<dbReference type="InterPro" id="IPR036890">
    <property type="entry name" value="HATPase_C_sf"/>
</dbReference>
<organism evidence="7 8">
    <name type="scientific">Heliomicrobium gestii</name>
    <name type="common">Heliobacterium gestii</name>
    <dbReference type="NCBI Taxonomy" id="2699"/>
    <lineage>
        <taxon>Bacteria</taxon>
        <taxon>Bacillati</taxon>
        <taxon>Bacillota</taxon>
        <taxon>Clostridia</taxon>
        <taxon>Eubacteriales</taxon>
        <taxon>Heliobacteriaceae</taxon>
        <taxon>Heliomicrobium</taxon>
    </lineage>
</organism>
<dbReference type="Proteomes" id="UP000471031">
    <property type="component" value="Unassembled WGS sequence"/>
</dbReference>
<dbReference type="InterPro" id="IPR039506">
    <property type="entry name" value="SPOB_a"/>
</dbReference>
<evidence type="ECO:0000313" key="8">
    <source>
        <dbReference type="Proteomes" id="UP000471031"/>
    </source>
</evidence>
<evidence type="ECO:0000256" key="3">
    <source>
        <dbReference type="ARBA" id="ARBA00022777"/>
    </source>
</evidence>
<dbReference type="InterPro" id="IPR016120">
    <property type="entry name" value="Sig_transdc_His_kin_SpoOB"/>
</dbReference>
<evidence type="ECO:0000313" key="7">
    <source>
        <dbReference type="EMBL" id="MZP42753.1"/>
    </source>
</evidence>
<dbReference type="SUPFAM" id="SSF55890">
    <property type="entry name" value="Sporulation response regulatory protein Spo0B"/>
    <property type="match status" value="1"/>
</dbReference>
<evidence type="ECO:0000259" key="6">
    <source>
        <dbReference type="PROSITE" id="PS50109"/>
    </source>
</evidence>
<dbReference type="Pfam" id="PF02518">
    <property type="entry name" value="HATPase_c"/>
    <property type="match status" value="1"/>
</dbReference>
<feature type="domain" description="Histidine kinase" evidence="6">
    <location>
        <begin position="197"/>
        <end position="298"/>
    </location>
</feature>
<accession>A0A845LH07</accession>
<keyword evidence="2" id="KW-0808">Transferase</keyword>
<dbReference type="EMBL" id="WXEX01000005">
    <property type="protein sequence ID" value="MZP42753.1"/>
    <property type="molecule type" value="Genomic_DNA"/>
</dbReference>
<dbReference type="PROSITE" id="PS50109">
    <property type="entry name" value="HIS_KIN"/>
    <property type="match status" value="1"/>
</dbReference>
<evidence type="ECO:0000256" key="4">
    <source>
        <dbReference type="ARBA" id="ARBA00023012"/>
    </source>
</evidence>